<evidence type="ECO:0008006" key="3">
    <source>
        <dbReference type="Google" id="ProtNLM"/>
    </source>
</evidence>
<dbReference type="EMBL" id="MIHA01000011">
    <property type="protein sequence ID" value="ODQ89120.1"/>
    <property type="molecule type" value="Genomic_DNA"/>
</dbReference>
<dbReference type="Proteomes" id="UP000094053">
    <property type="component" value="Unassembled WGS sequence"/>
</dbReference>
<evidence type="ECO:0000313" key="2">
    <source>
        <dbReference type="Proteomes" id="UP000094053"/>
    </source>
</evidence>
<dbReference type="STRING" id="1776.BHQ18_16115"/>
<organism evidence="1 2">
    <name type="scientific">Mycolicibacterium flavescens</name>
    <name type="common">Mycobacterium flavescens</name>
    <dbReference type="NCBI Taxonomy" id="1776"/>
    <lineage>
        <taxon>Bacteria</taxon>
        <taxon>Bacillati</taxon>
        <taxon>Actinomycetota</taxon>
        <taxon>Actinomycetes</taxon>
        <taxon>Mycobacteriales</taxon>
        <taxon>Mycobacteriaceae</taxon>
        <taxon>Mycolicibacterium</taxon>
    </lineage>
</organism>
<reference evidence="2" key="1">
    <citation type="submission" date="2016-09" db="EMBL/GenBank/DDBJ databases">
        <authorList>
            <person name="Greninger A.L."/>
            <person name="Jerome K.R."/>
            <person name="Mcnair B."/>
            <person name="Wallis C."/>
            <person name="Fang F."/>
        </authorList>
    </citation>
    <scope>NUCLEOTIDE SEQUENCE [LARGE SCALE GENOMIC DNA]</scope>
    <source>
        <strain evidence="2">M6</strain>
    </source>
</reference>
<protein>
    <recommendedName>
        <fullName evidence="3">ESX-1 secretion-associated protein</fullName>
    </recommendedName>
</protein>
<accession>A0A1E3RGX8</accession>
<proteinExistence type="predicted"/>
<evidence type="ECO:0000313" key="1">
    <source>
        <dbReference type="EMBL" id="ODQ89120.1"/>
    </source>
</evidence>
<name>A0A1E3RGX8_MYCFV</name>
<gene>
    <name evidence="1" type="ORF">BHQ18_16115</name>
</gene>
<dbReference type="AlphaFoldDB" id="A0A1E3RGX8"/>
<keyword evidence="2" id="KW-1185">Reference proteome</keyword>
<sequence>MHADTEAIRTLAAANAAHADELSAIVSRLSEMPTAAASFGPVGDAFVAALVVALGREAEAAAALRDRAAHTETVAARAAHAYDDADARAGARVGDL</sequence>
<comment type="caution">
    <text evidence="1">The sequence shown here is derived from an EMBL/GenBank/DDBJ whole genome shotgun (WGS) entry which is preliminary data.</text>
</comment>